<evidence type="ECO:0000256" key="2">
    <source>
        <dbReference type="SAM" id="Phobius"/>
    </source>
</evidence>
<feature type="transmembrane region" description="Helical" evidence="2">
    <location>
        <begin position="190"/>
        <end position="213"/>
    </location>
</feature>
<keyword evidence="2" id="KW-0812">Transmembrane</keyword>
<dbReference type="InterPro" id="IPR057169">
    <property type="entry name" value="DUF7847"/>
</dbReference>
<dbReference type="EMBL" id="FNPC01000019">
    <property type="protein sequence ID" value="SDY95984.1"/>
    <property type="molecule type" value="Genomic_DNA"/>
</dbReference>
<dbReference type="RefSeq" id="WP_143114509.1">
    <property type="nucleotide sequence ID" value="NZ_FNPC01000019.1"/>
</dbReference>
<organism evidence="4 5">
    <name type="scientific">Halopenitus persicus</name>
    <dbReference type="NCBI Taxonomy" id="1048396"/>
    <lineage>
        <taxon>Archaea</taxon>
        <taxon>Methanobacteriati</taxon>
        <taxon>Methanobacteriota</taxon>
        <taxon>Stenosarchaea group</taxon>
        <taxon>Halobacteria</taxon>
        <taxon>Halobacteriales</taxon>
        <taxon>Haloferacaceae</taxon>
        <taxon>Halopenitus</taxon>
    </lineage>
</organism>
<feature type="transmembrane region" description="Helical" evidence="2">
    <location>
        <begin position="233"/>
        <end position="257"/>
    </location>
</feature>
<feature type="transmembrane region" description="Helical" evidence="2">
    <location>
        <begin position="135"/>
        <end position="159"/>
    </location>
</feature>
<evidence type="ECO:0000313" key="5">
    <source>
        <dbReference type="Proteomes" id="UP000199079"/>
    </source>
</evidence>
<accession>A0A1H3P4A2</accession>
<reference evidence="5" key="1">
    <citation type="submission" date="2016-10" db="EMBL/GenBank/DDBJ databases">
        <authorList>
            <person name="Varghese N."/>
            <person name="Submissions S."/>
        </authorList>
    </citation>
    <scope>NUCLEOTIDE SEQUENCE [LARGE SCALE GENOMIC DNA]</scope>
    <source>
        <strain evidence="5">DC30,IBRC 10041,KCTC 4046</strain>
    </source>
</reference>
<keyword evidence="5" id="KW-1185">Reference proteome</keyword>
<gene>
    <name evidence="4" type="ORF">SAMN05216564_11914</name>
</gene>
<keyword evidence="2" id="KW-0472">Membrane</keyword>
<feature type="domain" description="DUF7847" evidence="3">
    <location>
        <begin position="1"/>
        <end position="260"/>
    </location>
</feature>
<feature type="transmembrane region" description="Helical" evidence="2">
    <location>
        <begin position="97"/>
        <end position="123"/>
    </location>
</feature>
<dbReference type="AlphaFoldDB" id="A0A1H3P4A2"/>
<dbReference type="Proteomes" id="UP000199079">
    <property type="component" value="Unassembled WGS sequence"/>
</dbReference>
<dbReference type="Pfam" id="PF25231">
    <property type="entry name" value="DUF7847"/>
    <property type="match status" value="1"/>
</dbReference>
<sequence>MALIKSLRTTPQVLRNNPILFVPVAIFALLQVPQLFLQTVDPISSLVGSILFIAVFLFITPAFYAGTIGMSNDAVTGVQTSLGRFWKHMKSAYGSVLLAYLAVSGVLFGFSLLFSFGTLIAAFAVGMGGGLPLTIGLALAFSLIILAFLCLLFAIHFYAHAIVIEGKGPVGGLSRSVHVVRHNLRPVGGYGILSLVVGGLFGVGYALLMSFIIPTPSVPGQPAPTPDLGPALIGTFASVVGTTVFMAFFVVFTVIFYRELVGINESPAQQSTSTPETDGGELQDIQTS</sequence>
<proteinExistence type="predicted"/>
<evidence type="ECO:0000313" key="4">
    <source>
        <dbReference type="EMBL" id="SDY95984.1"/>
    </source>
</evidence>
<feature type="transmembrane region" description="Helical" evidence="2">
    <location>
        <begin position="20"/>
        <end position="37"/>
    </location>
</feature>
<protein>
    <recommendedName>
        <fullName evidence="3">DUF7847 domain-containing protein</fullName>
    </recommendedName>
</protein>
<name>A0A1H3P4A2_9EURY</name>
<feature type="region of interest" description="Disordered" evidence="1">
    <location>
        <begin position="267"/>
        <end position="288"/>
    </location>
</feature>
<evidence type="ECO:0000256" key="1">
    <source>
        <dbReference type="SAM" id="MobiDB-lite"/>
    </source>
</evidence>
<feature type="transmembrane region" description="Helical" evidence="2">
    <location>
        <begin position="43"/>
        <end position="64"/>
    </location>
</feature>
<dbReference type="OrthoDB" id="241125at2157"/>
<evidence type="ECO:0000259" key="3">
    <source>
        <dbReference type="Pfam" id="PF25231"/>
    </source>
</evidence>
<feature type="compositionally biased region" description="Polar residues" evidence="1">
    <location>
        <begin position="267"/>
        <end position="276"/>
    </location>
</feature>
<keyword evidence="2" id="KW-1133">Transmembrane helix</keyword>